<accession>A0A2R5GTU4</accession>
<keyword evidence="4" id="KW-0969">Cilium</keyword>
<dbReference type="Proteomes" id="UP000241890">
    <property type="component" value="Unassembled WGS sequence"/>
</dbReference>
<proteinExistence type="predicted"/>
<evidence type="ECO:0000313" key="4">
    <source>
        <dbReference type="EMBL" id="GBG34270.1"/>
    </source>
</evidence>
<organism evidence="4 5">
    <name type="scientific">Hondaea fermentalgiana</name>
    <dbReference type="NCBI Taxonomy" id="2315210"/>
    <lineage>
        <taxon>Eukaryota</taxon>
        <taxon>Sar</taxon>
        <taxon>Stramenopiles</taxon>
        <taxon>Bigyra</taxon>
        <taxon>Labyrinthulomycetes</taxon>
        <taxon>Thraustochytrida</taxon>
        <taxon>Thraustochytriidae</taxon>
        <taxon>Hondaea</taxon>
    </lineage>
</organism>
<sequence length="218" mass="24516">MPEPRLSDEQLQDLYTWVDQVPLSRQKRNIARDFSDGVLFAEVIQHYHPKLIDIHNYSPANSLGQKMYNWETMQTYNADALPVRVSSSDASSVGSNMLSRATRAMHKNPAAFPDASNVRPRRHDGASSRMLGSDDRNIDYDDDDDNDEIHDAGTYFRAAPNARAGAGAGDLGALLEERDQTIAELQDTVSILELKVKKMEELIKLKDRKISALQQQIM</sequence>
<dbReference type="InterPro" id="IPR010441">
    <property type="entry name" value="CH_2"/>
</dbReference>
<dbReference type="InterPro" id="IPR052111">
    <property type="entry name" value="Spermatogenesis_Ciliary_MAP"/>
</dbReference>
<feature type="region of interest" description="Disordered" evidence="2">
    <location>
        <begin position="110"/>
        <end position="141"/>
    </location>
</feature>
<dbReference type="OrthoDB" id="193300at2759"/>
<dbReference type="PROSITE" id="PS50021">
    <property type="entry name" value="CH"/>
    <property type="match status" value="1"/>
</dbReference>
<keyword evidence="1" id="KW-0175">Coiled coil</keyword>
<dbReference type="GO" id="GO:0008017">
    <property type="term" value="F:microtubule binding"/>
    <property type="evidence" value="ECO:0007669"/>
    <property type="project" value="TreeGrafter"/>
</dbReference>
<evidence type="ECO:0000259" key="3">
    <source>
        <dbReference type="PROSITE" id="PS50021"/>
    </source>
</evidence>
<feature type="domain" description="Calponin-homology (CH)" evidence="3">
    <location>
        <begin position="8"/>
        <end position="113"/>
    </location>
</feature>
<dbReference type="EMBL" id="BEYU01000185">
    <property type="protein sequence ID" value="GBG34270.1"/>
    <property type="molecule type" value="Genomic_DNA"/>
</dbReference>
<keyword evidence="5" id="KW-1185">Reference proteome</keyword>
<dbReference type="Gene3D" id="1.10.418.10">
    <property type="entry name" value="Calponin-like domain"/>
    <property type="match status" value="1"/>
</dbReference>
<dbReference type="AlphaFoldDB" id="A0A2R5GTU4"/>
<dbReference type="GO" id="GO:0051493">
    <property type="term" value="P:regulation of cytoskeleton organization"/>
    <property type="evidence" value="ECO:0007669"/>
    <property type="project" value="TreeGrafter"/>
</dbReference>
<reference evidence="4 5" key="1">
    <citation type="submission" date="2017-12" db="EMBL/GenBank/DDBJ databases">
        <title>Sequencing, de novo assembly and annotation of complete genome of a new Thraustochytrid species, strain FCC1311.</title>
        <authorList>
            <person name="Sedici K."/>
            <person name="Godart F."/>
            <person name="Aiese Cigliano R."/>
            <person name="Sanseverino W."/>
            <person name="Barakat M."/>
            <person name="Ortet P."/>
            <person name="Marechal E."/>
            <person name="Cagnac O."/>
            <person name="Amato A."/>
        </authorList>
    </citation>
    <scope>NUCLEOTIDE SEQUENCE [LARGE SCALE GENOMIC DNA]</scope>
</reference>
<dbReference type="InParanoid" id="A0A2R5GTU4"/>
<keyword evidence="4" id="KW-0282">Flagellum</keyword>
<evidence type="ECO:0000256" key="1">
    <source>
        <dbReference type="SAM" id="Coils"/>
    </source>
</evidence>
<evidence type="ECO:0000313" key="5">
    <source>
        <dbReference type="Proteomes" id="UP000241890"/>
    </source>
</evidence>
<name>A0A2R5GTU4_9STRA</name>
<dbReference type="PANTHER" id="PTHR12509">
    <property type="entry name" value="SPERMATOGENESIS-ASSOCIATED 4-RELATED"/>
    <property type="match status" value="1"/>
</dbReference>
<dbReference type="InterPro" id="IPR036872">
    <property type="entry name" value="CH_dom_sf"/>
</dbReference>
<dbReference type="SUPFAM" id="SSF47576">
    <property type="entry name" value="Calponin-homology domain, CH-domain"/>
    <property type="match status" value="1"/>
</dbReference>
<dbReference type="InterPro" id="IPR001715">
    <property type="entry name" value="CH_dom"/>
</dbReference>
<dbReference type="FunFam" id="1.10.418.10:FF:000059">
    <property type="entry name" value="RIKEN cDNA 6430531B16 gene"/>
    <property type="match status" value="1"/>
</dbReference>
<dbReference type="PANTHER" id="PTHR12509:SF9">
    <property type="entry name" value="SPERM FLAGELLAR PROTEIN 1 ISOFORM X1"/>
    <property type="match status" value="1"/>
</dbReference>
<protein>
    <submittedName>
        <fullName evidence="4">Sperm flagellar protein 1</fullName>
    </submittedName>
</protein>
<dbReference type="Pfam" id="PF06294">
    <property type="entry name" value="CH_2"/>
    <property type="match status" value="1"/>
</dbReference>
<feature type="coiled-coil region" evidence="1">
    <location>
        <begin position="175"/>
        <end position="216"/>
    </location>
</feature>
<dbReference type="GO" id="GO:0005930">
    <property type="term" value="C:axoneme"/>
    <property type="evidence" value="ECO:0007669"/>
    <property type="project" value="TreeGrafter"/>
</dbReference>
<evidence type="ECO:0000256" key="2">
    <source>
        <dbReference type="SAM" id="MobiDB-lite"/>
    </source>
</evidence>
<keyword evidence="4" id="KW-0966">Cell projection</keyword>
<comment type="caution">
    <text evidence="4">The sequence shown here is derived from an EMBL/GenBank/DDBJ whole genome shotgun (WGS) entry which is preliminary data.</text>
</comment>
<gene>
    <name evidence="4" type="ORF">FCC1311_022913</name>
</gene>